<dbReference type="AlphaFoldDB" id="A0A0E9WI36"/>
<protein>
    <submittedName>
        <fullName evidence="2">Uncharacterized protein</fullName>
    </submittedName>
</protein>
<proteinExistence type="predicted"/>
<dbReference type="EMBL" id="GBXM01019424">
    <property type="protein sequence ID" value="JAH89153.1"/>
    <property type="molecule type" value="Transcribed_RNA"/>
</dbReference>
<reference evidence="2" key="2">
    <citation type="journal article" date="2015" name="Fish Shellfish Immunol.">
        <title>Early steps in the European eel (Anguilla anguilla)-Vibrio vulnificus interaction in the gills: Role of the RtxA13 toxin.</title>
        <authorList>
            <person name="Callol A."/>
            <person name="Pajuelo D."/>
            <person name="Ebbesson L."/>
            <person name="Teles M."/>
            <person name="MacKenzie S."/>
            <person name="Amaro C."/>
        </authorList>
    </citation>
    <scope>NUCLEOTIDE SEQUENCE</scope>
</reference>
<name>A0A0E9WI36_ANGAN</name>
<organism evidence="2">
    <name type="scientific">Anguilla anguilla</name>
    <name type="common">European freshwater eel</name>
    <name type="synonym">Muraena anguilla</name>
    <dbReference type="NCBI Taxonomy" id="7936"/>
    <lineage>
        <taxon>Eukaryota</taxon>
        <taxon>Metazoa</taxon>
        <taxon>Chordata</taxon>
        <taxon>Craniata</taxon>
        <taxon>Vertebrata</taxon>
        <taxon>Euteleostomi</taxon>
        <taxon>Actinopterygii</taxon>
        <taxon>Neopterygii</taxon>
        <taxon>Teleostei</taxon>
        <taxon>Anguilliformes</taxon>
        <taxon>Anguillidae</taxon>
        <taxon>Anguilla</taxon>
    </lineage>
</organism>
<feature type="region of interest" description="Disordered" evidence="1">
    <location>
        <begin position="1"/>
        <end position="26"/>
    </location>
</feature>
<reference evidence="2" key="1">
    <citation type="submission" date="2014-11" db="EMBL/GenBank/DDBJ databases">
        <authorList>
            <person name="Amaro Gonzalez C."/>
        </authorList>
    </citation>
    <scope>NUCLEOTIDE SEQUENCE</scope>
</reference>
<evidence type="ECO:0000256" key="1">
    <source>
        <dbReference type="SAM" id="MobiDB-lite"/>
    </source>
</evidence>
<sequence>MLFSFLITKQEGEHTPPEKTGSGTQI</sequence>
<accession>A0A0E9WI36</accession>
<evidence type="ECO:0000313" key="2">
    <source>
        <dbReference type="EMBL" id="JAH89153.1"/>
    </source>
</evidence>